<dbReference type="PANTHER" id="PTHR30292">
    <property type="entry name" value="UNCHARACTERIZED PROTEIN YBGL-RELATED"/>
    <property type="match status" value="1"/>
</dbReference>
<gene>
    <name evidence="1" type="ORF">METZ01_LOCUS243137</name>
</gene>
<sequence length="103" mass="11457">MDSIDINSDLGEFRNEKQLTNELNILNYISSCSIACGGHVGDFNSIKTIIEACKKHSIAIGPHPSYPDKEGFGRRMIDIESKDLENSIRDQINLFLKVADSLS</sequence>
<dbReference type="Gene3D" id="3.20.20.370">
    <property type="entry name" value="Glycoside hydrolase/deacetylase"/>
    <property type="match status" value="1"/>
</dbReference>
<dbReference type="InterPro" id="IPR005501">
    <property type="entry name" value="LamB/YcsF/PxpA-like"/>
</dbReference>
<dbReference type="InterPro" id="IPR011330">
    <property type="entry name" value="Glyco_hydro/deAcase_b/a-brl"/>
</dbReference>
<dbReference type="Pfam" id="PF03746">
    <property type="entry name" value="LamB_YcsF"/>
    <property type="match status" value="1"/>
</dbReference>
<organism evidence="1">
    <name type="scientific">marine metagenome</name>
    <dbReference type="NCBI Taxonomy" id="408172"/>
    <lineage>
        <taxon>unclassified sequences</taxon>
        <taxon>metagenomes</taxon>
        <taxon>ecological metagenomes</taxon>
    </lineage>
</organism>
<reference evidence="1" key="1">
    <citation type="submission" date="2018-05" db="EMBL/GenBank/DDBJ databases">
        <authorList>
            <person name="Lanie J.A."/>
            <person name="Ng W.-L."/>
            <person name="Kazmierczak K.M."/>
            <person name="Andrzejewski T.M."/>
            <person name="Davidsen T.M."/>
            <person name="Wayne K.J."/>
            <person name="Tettelin H."/>
            <person name="Glass J.I."/>
            <person name="Rusch D."/>
            <person name="Podicherti R."/>
            <person name="Tsui H.-C.T."/>
            <person name="Winkler M.E."/>
        </authorList>
    </citation>
    <scope>NUCLEOTIDE SEQUENCE</scope>
</reference>
<dbReference type="SUPFAM" id="SSF88713">
    <property type="entry name" value="Glycoside hydrolase/deacetylase"/>
    <property type="match status" value="1"/>
</dbReference>
<dbReference type="AlphaFoldDB" id="A0A382HUI7"/>
<protein>
    <recommendedName>
        <fullName evidence="2">LamB/YcsF family protein</fullName>
    </recommendedName>
</protein>
<accession>A0A382HUI7</accession>
<evidence type="ECO:0000313" key="1">
    <source>
        <dbReference type="EMBL" id="SVB90283.1"/>
    </source>
</evidence>
<dbReference type="GO" id="GO:0005975">
    <property type="term" value="P:carbohydrate metabolic process"/>
    <property type="evidence" value="ECO:0007669"/>
    <property type="project" value="InterPro"/>
</dbReference>
<feature type="non-terminal residue" evidence="1">
    <location>
        <position position="103"/>
    </location>
</feature>
<evidence type="ECO:0008006" key="2">
    <source>
        <dbReference type="Google" id="ProtNLM"/>
    </source>
</evidence>
<dbReference type="PANTHER" id="PTHR30292:SF0">
    <property type="entry name" value="5-OXOPROLINASE SUBUNIT A"/>
    <property type="match status" value="1"/>
</dbReference>
<name>A0A382HUI7_9ZZZZ</name>
<dbReference type="EMBL" id="UINC01063061">
    <property type="protein sequence ID" value="SVB90283.1"/>
    <property type="molecule type" value="Genomic_DNA"/>
</dbReference>
<proteinExistence type="predicted"/>